<dbReference type="CDD" id="cd11304">
    <property type="entry name" value="Cadherin_repeat"/>
    <property type="match status" value="2"/>
</dbReference>
<dbReference type="InterPro" id="IPR020894">
    <property type="entry name" value="Cadherin_CS"/>
</dbReference>
<accession>A0A8C5C910</accession>
<evidence type="ECO:0000259" key="6">
    <source>
        <dbReference type="PROSITE" id="PS50268"/>
    </source>
</evidence>
<feature type="domain" description="Cadherin" evidence="6">
    <location>
        <begin position="123"/>
        <end position="231"/>
    </location>
</feature>
<dbReference type="InterPro" id="IPR002126">
    <property type="entry name" value="Cadherin-like_dom"/>
</dbReference>
<dbReference type="OMA" id="SNVGECT"/>
<keyword evidence="3 5" id="KW-0106">Calcium</keyword>
<dbReference type="GO" id="GO:0008013">
    <property type="term" value="F:beta-catenin binding"/>
    <property type="evidence" value="ECO:0007669"/>
    <property type="project" value="TreeGrafter"/>
</dbReference>
<evidence type="ECO:0000256" key="5">
    <source>
        <dbReference type="PROSITE-ProRule" id="PRU00043"/>
    </source>
</evidence>
<dbReference type="FunFam" id="2.60.40.60:FF:000009">
    <property type="entry name" value="Cadherin 24"/>
    <property type="match status" value="1"/>
</dbReference>
<sequence length="273" mass="29816">MCPCLVGVRGHRGVERSRVRGGRRSPWGSEVTVCPLCPQLHSDMDAGDGGTRYTLEGEGVGSVFVVDGNTGNIHVTKSLDREEKEQYRLVATATDRRTGRALEPSSEFLIRVQDINDNAPAFARGSYVATVTEMADMGTSIIQVTALDADDPSYGYSARLVYTVTHGQDAFSVDAQTGVLRTAVADMDRETQEEYLVVLEAKDMGGHQGGLSGTTTVTVTLADVNDNPPHFRRSKSSSDPLLSALIYLYSVLRSSTGKYQYFFNVLHYLFTDK</sequence>
<dbReference type="GO" id="GO:0016339">
    <property type="term" value="P:calcium-dependent cell-cell adhesion via plasma membrane cell adhesion molecules"/>
    <property type="evidence" value="ECO:0007669"/>
    <property type="project" value="TreeGrafter"/>
</dbReference>
<dbReference type="GO" id="GO:0005509">
    <property type="term" value="F:calcium ion binding"/>
    <property type="evidence" value="ECO:0007669"/>
    <property type="project" value="UniProtKB-UniRule"/>
</dbReference>
<keyword evidence="2" id="KW-0677">Repeat</keyword>
<name>A0A8C5C910_GADMO</name>
<protein>
    <recommendedName>
        <fullName evidence="6">Cadherin domain-containing protein</fullName>
    </recommendedName>
</protein>
<dbReference type="GO" id="GO:0007043">
    <property type="term" value="P:cell-cell junction assembly"/>
    <property type="evidence" value="ECO:0007669"/>
    <property type="project" value="TreeGrafter"/>
</dbReference>
<dbReference type="GO" id="GO:0045296">
    <property type="term" value="F:cadherin binding"/>
    <property type="evidence" value="ECO:0007669"/>
    <property type="project" value="TreeGrafter"/>
</dbReference>
<dbReference type="InterPro" id="IPR015919">
    <property type="entry name" value="Cadherin-like_sf"/>
</dbReference>
<dbReference type="FunFam" id="2.60.40.60:FF:000008">
    <property type="entry name" value="Cadherin 24"/>
    <property type="match status" value="1"/>
</dbReference>
<dbReference type="Pfam" id="PF00028">
    <property type="entry name" value="Cadherin"/>
    <property type="match status" value="2"/>
</dbReference>
<dbReference type="PANTHER" id="PTHR24027:SF272">
    <property type="entry name" value="CADHERIN-24"/>
    <property type="match status" value="1"/>
</dbReference>
<dbReference type="PANTHER" id="PTHR24027">
    <property type="entry name" value="CADHERIN-23"/>
    <property type="match status" value="1"/>
</dbReference>
<dbReference type="AlphaFoldDB" id="A0A8C5C910"/>
<keyword evidence="8" id="KW-1185">Reference proteome</keyword>
<evidence type="ECO:0000313" key="8">
    <source>
        <dbReference type="Proteomes" id="UP000694546"/>
    </source>
</evidence>
<dbReference type="GO" id="GO:0016477">
    <property type="term" value="P:cell migration"/>
    <property type="evidence" value="ECO:0007669"/>
    <property type="project" value="TreeGrafter"/>
</dbReference>
<dbReference type="GO" id="GO:0005912">
    <property type="term" value="C:adherens junction"/>
    <property type="evidence" value="ECO:0007669"/>
    <property type="project" value="TreeGrafter"/>
</dbReference>
<reference evidence="7" key="1">
    <citation type="submission" date="2025-08" db="UniProtKB">
        <authorList>
            <consortium name="Ensembl"/>
        </authorList>
    </citation>
    <scope>IDENTIFICATION</scope>
</reference>
<dbReference type="SMART" id="SM00112">
    <property type="entry name" value="CA"/>
    <property type="match status" value="2"/>
</dbReference>
<comment type="subcellular location">
    <subcellularLocation>
        <location evidence="1">Membrane</location>
    </subcellularLocation>
</comment>
<dbReference type="GO" id="GO:0016342">
    <property type="term" value="C:catenin complex"/>
    <property type="evidence" value="ECO:0007669"/>
    <property type="project" value="TreeGrafter"/>
</dbReference>
<dbReference type="Gene3D" id="2.60.40.60">
    <property type="entry name" value="Cadherins"/>
    <property type="match status" value="2"/>
</dbReference>
<evidence type="ECO:0000256" key="3">
    <source>
        <dbReference type="ARBA" id="ARBA00022837"/>
    </source>
</evidence>
<dbReference type="InterPro" id="IPR039808">
    <property type="entry name" value="Cadherin"/>
</dbReference>
<dbReference type="GO" id="GO:0044331">
    <property type="term" value="P:cell-cell adhesion mediated by cadherin"/>
    <property type="evidence" value="ECO:0007669"/>
    <property type="project" value="TreeGrafter"/>
</dbReference>
<reference evidence="7" key="2">
    <citation type="submission" date="2025-09" db="UniProtKB">
        <authorList>
            <consortium name="Ensembl"/>
        </authorList>
    </citation>
    <scope>IDENTIFICATION</scope>
</reference>
<dbReference type="GO" id="GO:0034332">
    <property type="term" value="P:adherens junction organization"/>
    <property type="evidence" value="ECO:0007669"/>
    <property type="project" value="TreeGrafter"/>
</dbReference>
<dbReference type="SUPFAM" id="SSF49313">
    <property type="entry name" value="Cadherin-like"/>
    <property type="match status" value="2"/>
</dbReference>
<dbReference type="GeneTree" id="ENSGT00940000159567"/>
<organism evidence="7 8">
    <name type="scientific">Gadus morhua</name>
    <name type="common">Atlantic cod</name>
    <dbReference type="NCBI Taxonomy" id="8049"/>
    <lineage>
        <taxon>Eukaryota</taxon>
        <taxon>Metazoa</taxon>
        <taxon>Chordata</taxon>
        <taxon>Craniata</taxon>
        <taxon>Vertebrata</taxon>
        <taxon>Euteleostomi</taxon>
        <taxon>Actinopterygii</taxon>
        <taxon>Neopterygii</taxon>
        <taxon>Teleostei</taxon>
        <taxon>Neoteleostei</taxon>
        <taxon>Acanthomorphata</taxon>
        <taxon>Zeiogadaria</taxon>
        <taxon>Gadariae</taxon>
        <taxon>Gadiformes</taxon>
        <taxon>Gadoidei</taxon>
        <taxon>Gadidae</taxon>
        <taxon>Gadus</taxon>
    </lineage>
</organism>
<proteinExistence type="predicted"/>
<dbReference type="PROSITE" id="PS50268">
    <property type="entry name" value="CADHERIN_2"/>
    <property type="match status" value="2"/>
</dbReference>
<dbReference type="PRINTS" id="PR00205">
    <property type="entry name" value="CADHERIN"/>
</dbReference>
<keyword evidence="4" id="KW-0472">Membrane</keyword>
<evidence type="ECO:0000256" key="1">
    <source>
        <dbReference type="ARBA" id="ARBA00004370"/>
    </source>
</evidence>
<dbReference type="PROSITE" id="PS00232">
    <property type="entry name" value="CADHERIN_1"/>
    <property type="match status" value="1"/>
</dbReference>
<dbReference type="GO" id="GO:0007156">
    <property type="term" value="P:homophilic cell adhesion via plasma membrane adhesion molecules"/>
    <property type="evidence" value="ECO:0007669"/>
    <property type="project" value="InterPro"/>
</dbReference>
<evidence type="ECO:0000256" key="2">
    <source>
        <dbReference type="ARBA" id="ARBA00022737"/>
    </source>
</evidence>
<feature type="domain" description="Cadherin" evidence="6">
    <location>
        <begin position="42"/>
        <end position="122"/>
    </location>
</feature>
<evidence type="ECO:0000256" key="4">
    <source>
        <dbReference type="ARBA" id="ARBA00023136"/>
    </source>
</evidence>
<dbReference type="Proteomes" id="UP000694546">
    <property type="component" value="Chromosome 12"/>
</dbReference>
<dbReference type="Ensembl" id="ENSGMOT00000055996.1">
    <property type="protein sequence ID" value="ENSGMOP00000057209.1"/>
    <property type="gene ID" value="ENSGMOG00000030138.1"/>
</dbReference>
<evidence type="ECO:0000313" key="7">
    <source>
        <dbReference type="Ensembl" id="ENSGMOP00000057209.1"/>
    </source>
</evidence>
<dbReference type="GO" id="GO:0000902">
    <property type="term" value="P:cell morphogenesis"/>
    <property type="evidence" value="ECO:0007669"/>
    <property type="project" value="TreeGrafter"/>
</dbReference>